<feature type="transmembrane region" description="Helical" evidence="2">
    <location>
        <begin position="69"/>
        <end position="91"/>
    </location>
</feature>
<comment type="caution">
    <text evidence="3">The sequence shown here is derived from an EMBL/GenBank/DDBJ whole genome shotgun (WGS) entry which is preliminary data.</text>
</comment>
<evidence type="ECO:0000256" key="2">
    <source>
        <dbReference type="SAM" id="Phobius"/>
    </source>
</evidence>
<evidence type="ECO:0000313" key="3">
    <source>
        <dbReference type="EMBL" id="MFF0544287.1"/>
    </source>
</evidence>
<feature type="transmembrane region" description="Helical" evidence="2">
    <location>
        <begin position="39"/>
        <end position="57"/>
    </location>
</feature>
<accession>A0ABW6PPG4</accession>
<organism evidence="3 4">
    <name type="scientific">Nocardia thailandica</name>
    <dbReference type="NCBI Taxonomy" id="257275"/>
    <lineage>
        <taxon>Bacteria</taxon>
        <taxon>Bacillati</taxon>
        <taxon>Actinomycetota</taxon>
        <taxon>Actinomycetes</taxon>
        <taxon>Mycobacteriales</taxon>
        <taxon>Nocardiaceae</taxon>
        <taxon>Nocardia</taxon>
    </lineage>
</organism>
<dbReference type="Proteomes" id="UP001601444">
    <property type="component" value="Unassembled WGS sequence"/>
</dbReference>
<feature type="transmembrane region" description="Helical" evidence="2">
    <location>
        <begin position="103"/>
        <end position="128"/>
    </location>
</feature>
<proteinExistence type="predicted"/>
<protein>
    <submittedName>
        <fullName evidence="3">B-4DMT family transporter</fullName>
    </submittedName>
</protein>
<sequence>MGVSMSAWMLRAVGLGAVVVALRLLLGFAMVYWPTWGTAMRVLCLVIIVAATVWWAVRDARADPGADLLVRWLQVAVAAGLGSGLVCWLLDFVPGIDLGDSGALFELTAGASFIVLLIFLPALAGAAFGRRRPGRDKPSAPTAEPSSELSPAL</sequence>
<feature type="compositionally biased region" description="Polar residues" evidence="1">
    <location>
        <begin position="144"/>
        <end position="153"/>
    </location>
</feature>
<name>A0ABW6PPG4_9NOCA</name>
<feature type="transmembrane region" description="Helical" evidence="2">
    <location>
        <begin position="12"/>
        <end position="33"/>
    </location>
</feature>
<gene>
    <name evidence="3" type="ORF">ACFYTF_15765</name>
</gene>
<keyword evidence="4" id="KW-1185">Reference proteome</keyword>
<dbReference type="NCBIfam" id="NF037996">
    <property type="entry name" value="B-4DMT"/>
    <property type="match status" value="1"/>
</dbReference>
<dbReference type="RefSeq" id="WP_052314042.1">
    <property type="nucleotide sequence ID" value="NZ_JBIAMX010000008.1"/>
</dbReference>
<feature type="region of interest" description="Disordered" evidence="1">
    <location>
        <begin position="130"/>
        <end position="153"/>
    </location>
</feature>
<dbReference type="EMBL" id="JBIAMX010000008">
    <property type="protein sequence ID" value="MFF0544287.1"/>
    <property type="molecule type" value="Genomic_DNA"/>
</dbReference>
<reference evidence="3 4" key="1">
    <citation type="submission" date="2024-10" db="EMBL/GenBank/DDBJ databases">
        <title>The Natural Products Discovery Center: Release of the First 8490 Sequenced Strains for Exploring Actinobacteria Biosynthetic Diversity.</title>
        <authorList>
            <person name="Kalkreuter E."/>
            <person name="Kautsar S.A."/>
            <person name="Yang D."/>
            <person name="Bader C.D."/>
            <person name="Teijaro C.N."/>
            <person name="Fluegel L."/>
            <person name="Davis C.M."/>
            <person name="Simpson J.R."/>
            <person name="Lauterbach L."/>
            <person name="Steele A.D."/>
            <person name="Gui C."/>
            <person name="Meng S."/>
            <person name="Li G."/>
            <person name="Viehrig K."/>
            <person name="Ye F."/>
            <person name="Su P."/>
            <person name="Kiefer A.F."/>
            <person name="Nichols A."/>
            <person name="Cepeda A.J."/>
            <person name="Yan W."/>
            <person name="Fan B."/>
            <person name="Jiang Y."/>
            <person name="Adhikari A."/>
            <person name="Zheng C.-J."/>
            <person name="Schuster L."/>
            <person name="Cowan T.M."/>
            <person name="Smanski M.J."/>
            <person name="Chevrette M.G."/>
            <person name="De Carvalho L.P.S."/>
            <person name="Shen B."/>
        </authorList>
    </citation>
    <scope>NUCLEOTIDE SEQUENCE [LARGE SCALE GENOMIC DNA]</scope>
    <source>
        <strain evidence="3 4">NPDC004045</strain>
    </source>
</reference>
<evidence type="ECO:0000313" key="4">
    <source>
        <dbReference type="Proteomes" id="UP001601444"/>
    </source>
</evidence>
<keyword evidence="2" id="KW-0812">Transmembrane</keyword>
<keyword evidence="2" id="KW-1133">Transmembrane helix</keyword>
<dbReference type="InterPro" id="IPR047958">
    <property type="entry name" value="B-4DMT-like"/>
</dbReference>
<evidence type="ECO:0000256" key="1">
    <source>
        <dbReference type="SAM" id="MobiDB-lite"/>
    </source>
</evidence>
<keyword evidence="2" id="KW-0472">Membrane</keyword>